<evidence type="ECO:0000256" key="1">
    <source>
        <dbReference type="ARBA" id="ARBA00022563"/>
    </source>
</evidence>
<dbReference type="Gene3D" id="3.30.70.260">
    <property type="match status" value="1"/>
</dbReference>
<feature type="non-terminal residue" evidence="4">
    <location>
        <position position="190"/>
    </location>
</feature>
<evidence type="ECO:0000313" key="5">
    <source>
        <dbReference type="Proteomes" id="UP000028547"/>
    </source>
</evidence>
<gene>
    <name evidence="4" type="ORF">Q664_45965</name>
</gene>
<dbReference type="PRINTS" id="PR01575">
    <property type="entry name" value="FFH4HYDRLASE"/>
</dbReference>
<comment type="caution">
    <text evidence="4">The sequence shown here is derived from an EMBL/GenBank/DDBJ whole genome shotgun (WGS) entry which is preliminary data.</text>
</comment>
<dbReference type="SUPFAM" id="SSF55021">
    <property type="entry name" value="ACT-like"/>
    <property type="match status" value="1"/>
</dbReference>
<dbReference type="InterPro" id="IPR002912">
    <property type="entry name" value="ACT_dom"/>
</dbReference>
<dbReference type="PANTHER" id="PTHR42706">
    <property type="entry name" value="FORMYLTETRAHYDROFOLATE DEFORMYLASE"/>
    <property type="match status" value="1"/>
</dbReference>
<dbReference type="AlphaFoldDB" id="A0A084SGZ0"/>
<dbReference type="CDD" id="cd04875">
    <property type="entry name" value="ACT_F4HF-DF"/>
    <property type="match status" value="1"/>
</dbReference>
<organism evidence="4 5">
    <name type="scientific">Archangium violaceum Cb vi76</name>
    <dbReference type="NCBI Taxonomy" id="1406225"/>
    <lineage>
        <taxon>Bacteria</taxon>
        <taxon>Pseudomonadati</taxon>
        <taxon>Myxococcota</taxon>
        <taxon>Myxococcia</taxon>
        <taxon>Myxococcales</taxon>
        <taxon>Cystobacterineae</taxon>
        <taxon>Archangiaceae</taxon>
        <taxon>Archangium</taxon>
    </lineage>
</organism>
<protein>
    <recommendedName>
        <fullName evidence="3">ACT domain-containing protein</fullName>
    </recommendedName>
</protein>
<evidence type="ECO:0000256" key="2">
    <source>
        <dbReference type="ARBA" id="ARBA00022801"/>
    </source>
</evidence>
<accession>A0A084SGZ0</accession>
<dbReference type="InterPro" id="IPR036477">
    <property type="entry name" value="Formyl_transf_N_sf"/>
</dbReference>
<dbReference type="Proteomes" id="UP000028547">
    <property type="component" value="Unassembled WGS sequence"/>
</dbReference>
<dbReference type="EMBL" id="JPMI01000350">
    <property type="protein sequence ID" value="KFA87725.1"/>
    <property type="molecule type" value="Genomic_DNA"/>
</dbReference>
<dbReference type="InterPro" id="IPR045865">
    <property type="entry name" value="ACT-like_dom_sf"/>
</dbReference>
<dbReference type="GO" id="GO:0006189">
    <property type="term" value="P:'de novo' IMP biosynthetic process"/>
    <property type="evidence" value="ECO:0007669"/>
    <property type="project" value="InterPro"/>
</dbReference>
<dbReference type="SUPFAM" id="SSF53328">
    <property type="entry name" value="Formyltransferase"/>
    <property type="match status" value="1"/>
</dbReference>
<evidence type="ECO:0000259" key="3">
    <source>
        <dbReference type="PROSITE" id="PS51671"/>
    </source>
</evidence>
<dbReference type="Gene3D" id="3.40.50.170">
    <property type="entry name" value="Formyl transferase, N-terminal domain"/>
    <property type="match status" value="1"/>
</dbReference>
<evidence type="ECO:0000313" key="4">
    <source>
        <dbReference type="EMBL" id="KFA87725.1"/>
    </source>
</evidence>
<dbReference type="Pfam" id="PF00551">
    <property type="entry name" value="Formyl_trans_N"/>
    <property type="match status" value="1"/>
</dbReference>
<feature type="domain" description="ACT" evidence="3">
    <location>
        <begin position="8"/>
        <end position="85"/>
    </location>
</feature>
<reference evidence="4 5" key="1">
    <citation type="submission" date="2014-07" db="EMBL/GenBank/DDBJ databases">
        <title>Draft Genome Sequence of Gephyronic Acid Producer, Cystobacter violaceus Strain Cb vi76.</title>
        <authorList>
            <person name="Stevens D.C."/>
            <person name="Young J."/>
            <person name="Carmichael R."/>
            <person name="Tan J."/>
            <person name="Taylor R.E."/>
        </authorList>
    </citation>
    <scope>NUCLEOTIDE SEQUENCE [LARGE SCALE GENOMIC DNA]</scope>
    <source>
        <strain evidence="4 5">Cb vi76</strain>
    </source>
</reference>
<dbReference type="InterPro" id="IPR044074">
    <property type="entry name" value="PurU_ACT"/>
</dbReference>
<sequence length="190" mass="21505">MTSTHRAVVRITGPDRPGIVSDVSGLLFKLGLNIHHADQHLDAEANLFFQRIEFPVPEGWERVRTELTKGLDALGMQHSLRVLSERLRVGILISKHAHCGMDILDRHRTGELQCEVPVIISNHPDLGPEFTRRGYTFVHEPIAGNKAEQERRILARLAEERVDLVVLARYMQILTSGFVAAYPNRIINIH</sequence>
<dbReference type="PROSITE" id="PS51671">
    <property type="entry name" value="ACT"/>
    <property type="match status" value="1"/>
</dbReference>
<dbReference type="Pfam" id="PF01842">
    <property type="entry name" value="ACT"/>
    <property type="match status" value="1"/>
</dbReference>
<dbReference type="GO" id="GO:0008864">
    <property type="term" value="F:formyltetrahydrofolate deformylase activity"/>
    <property type="evidence" value="ECO:0007669"/>
    <property type="project" value="InterPro"/>
</dbReference>
<dbReference type="InterPro" id="IPR004810">
    <property type="entry name" value="PurU"/>
</dbReference>
<keyword evidence="1" id="KW-0554">One-carbon metabolism</keyword>
<dbReference type="GO" id="GO:0006730">
    <property type="term" value="P:one-carbon metabolic process"/>
    <property type="evidence" value="ECO:0007669"/>
    <property type="project" value="UniProtKB-KW"/>
</dbReference>
<keyword evidence="2" id="KW-0378">Hydrolase</keyword>
<dbReference type="RefSeq" id="WP_043411347.1">
    <property type="nucleotide sequence ID" value="NZ_JPMI01000350.1"/>
</dbReference>
<proteinExistence type="predicted"/>
<name>A0A084SGZ0_9BACT</name>
<dbReference type="InterPro" id="IPR002376">
    <property type="entry name" value="Formyl_transf_N"/>
</dbReference>
<dbReference type="PANTHER" id="PTHR42706:SF1">
    <property type="entry name" value="FORMYLTETRAHYDROFOLATE DEFORMYLASE 2, MITOCHONDRIAL"/>
    <property type="match status" value="1"/>
</dbReference>